<dbReference type="Proteomes" id="UP000243217">
    <property type="component" value="Unassembled WGS sequence"/>
</dbReference>
<sequence>MKAAIFLMLIMSYVKAMTQEKISFSPSGWKSCDANTKKFDESEFDDPNVLAQRKQGAALPAECQRFTAPLCYPGICDSNTTITLFVKRIVSSSASKAIWVMDGGPGAASVDMEFFMQDTYVDMNGAFSVYTMDHRGTGRSNKLECSGDASDVNNTAECVNHLNQRYGDNAAGFSITSAAMDIVTLTSLIDSKADWYVYGVSYGTYLMERVMHLQDKFTYKGYILDSVVPETMNVSDGDAAYGAIADRILKLIDVQEKTTTPLRDQLEAFYKEIDSNANHKCGAWVRDVVGVDDKDPPSYAARWLFGMLFGSGELRGVFYTLFTIMRRCSIDDTVILQAVRKYVKDIGLFDANITSDYDSLILYYVILSSEHQLFYTPAPTLSILKAYFLDQIAGDPIYRDF</sequence>
<accession>A0A1V9YSB0</accession>
<feature type="signal peptide" evidence="1">
    <location>
        <begin position="1"/>
        <end position="16"/>
    </location>
</feature>
<keyword evidence="2" id="KW-0378">Hydrolase</keyword>
<feature type="non-terminal residue" evidence="2">
    <location>
        <position position="401"/>
    </location>
</feature>
<keyword evidence="3" id="KW-1185">Reference proteome</keyword>
<organism evidence="2 3">
    <name type="scientific">Thraustotheca clavata</name>
    <dbReference type="NCBI Taxonomy" id="74557"/>
    <lineage>
        <taxon>Eukaryota</taxon>
        <taxon>Sar</taxon>
        <taxon>Stramenopiles</taxon>
        <taxon>Oomycota</taxon>
        <taxon>Saprolegniomycetes</taxon>
        <taxon>Saprolegniales</taxon>
        <taxon>Achlyaceae</taxon>
        <taxon>Thraustotheca</taxon>
    </lineage>
</organism>
<keyword evidence="2" id="KW-0645">Protease</keyword>
<evidence type="ECO:0000313" key="3">
    <source>
        <dbReference type="Proteomes" id="UP000243217"/>
    </source>
</evidence>
<dbReference type="InterPro" id="IPR029058">
    <property type="entry name" value="AB_hydrolase_fold"/>
</dbReference>
<comment type="caution">
    <text evidence="2">The sequence shown here is derived from an EMBL/GenBank/DDBJ whole genome shotgun (WGS) entry which is preliminary data.</text>
</comment>
<dbReference type="OrthoDB" id="76987at2759"/>
<evidence type="ECO:0000256" key="1">
    <source>
        <dbReference type="SAM" id="SignalP"/>
    </source>
</evidence>
<dbReference type="STRING" id="74557.A0A1V9YSB0"/>
<proteinExistence type="predicted"/>
<protein>
    <submittedName>
        <fullName evidence="2">Serine protease family S33</fullName>
    </submittedName>
</protein>
<feature type="chain" id="PRO_5012122173" evidence="1">
    <location>
        <begin position="17"/>
        <end position="401"/>
    </location>
</feature>
<evidence type="ECO:0000313" key="2">
    <source>
        <dbReference type="EMBL" id="OQR88473.1"/>
    </source>
</evidence>
<dbReference type="EMBL" id="JNBS01003196">
    <property type="protein sequence ID" value="OQR88473.1"/>
    <property type="molecule type" value="Genomic_DNA"/>
</dbReference>
<dbReference type="GO" id="GO:0008233">
    <property type="term" value="F:peptidase activity"/>
    <property type="evidence" value="ECO:0007669"/>
    <property type="project" value="UniProtKB-KW"/>
</dbReference>
<dbReference type="Gene3D" id="3.40.50.1820">
    <property type="entry name" value="alpha/beta hydrolase"/>
    <property type="match status" value="1"/>
</dbReference>
<reference evidence="2 3" key="1">
    <citation type="journal article" date="2014" name="Genome Biol. Evol.">
        <title>The secreted proteins of Achlya hypogyna and Thraustotheca clavata identify the ancestral oomycete secretome and reveal gene acquisitions by horizontal gene transfer.</title>
        <authorList>
            <person name="Misner I."/>
            <person name="Blouin N."/>
            <person name="Leonard G."/>
            <person name="Richards T.A."/>
            <person name="Lane C.E."/>
        </authorList>
    </citation>
    <scope>NUCLEOTIDE SEQUENCE [LARGE SCALE GENOMIC DNA]</scope>
    <source>
        <strain evidence="2 3">ATCC 34112</strain>
    </source>
</reference>
<dbReference type="GO" id="GO:0006508">
    <property type="term" value="P:proteolysis"/>
    <property type="evidence" value="ECO:0007669"/>
    <property type="project" value="UniProtKB-KW"/>
</dbReference>
<dbReference type="AlphaFoldDB" id="A0A1V9YSB0"/>
<dbReference type="SUPFAM" id="SSF53474">
    <property type="entry name" value="alpha/beta-Hydrolases"/>
    <property type="match status" value="1"/>
</dbReference>
<gene>
    <name evidence="2" type="ORF">THRCLA_10300</name>
</gene>
<name>A0A1V9YSB0_9STRA</name>
<keyword evidence="1" id="KW-0732">Signal</keyword>